<feature type="transmembrane region" description="Helical" evidence="1">
    <location>
        <begin position="85"/>
        <end position="111"/>
    </location>
</feature>
<feature type="transmembrane region" description="Helical" evidence="1">
    <location>
        <begin position="132"/>
        <end position="155"/>
    </location>
</feature>
<keyword evidence="1" id="KW-0472">Membrane</keyword>
<feature type="transmembrane region" description="Helical" evidence="1">
    <location>
        <begin position="12"/>
        <end position="33"/>
    </location>
</feature>
<keyword evidence="1" id="KW-0812">Transmembrane</keyword>
<evidence type="ECO:0000313" key="3">
    <source>
        <dbReference type="Proteomes" id="UP001154272"/>
    </source>
</evidence>
<dbReference type="EMBL" id="CAMXCH010000002">
    <property type="protein sequence ID" value="CAI3941128.1"/>
    <property type="molecule type" value="Genomic_DNA"/>
</dbReference>
<reference evidence="2" key="1">
    <citation type="submission" date="2022-10" db="EMBL/GenBank/DDBJ databases">
        <authorList>
            <person name="Botero Cardona J."/>
        </authorList>
    </citation>
    <scope>NUCLEOTIDE SEQUENCE</scope>
    <source>
        <strain evidence="2">R-83534</strain>
    </source>
</reference>
<name>A0ABN8WCI3_9PROT</name>
<protein>
    <submittedName>
        <fullName evidence="2">Uncharacterized membrane protein</fullName>
    </submittedName>
</protein>
<organism evidence="2 3">
    <name type="scientific">Commensalibacter papalotli</name>
    <name type="common">ex Botero et al. 2024</name>
    <dbReference type="NCBI Taxonomy" id="2972766"/>
    <lineage>
        <taxon>Bacteria</taxon>
        <taxon>Pseudomonadati</taxon>
        <taxon>Pseudomonadota</taxon>
        <taxon>Alphaproteobacteria</taxon>
        <taxon>Acetobacterales</taxon>
        <taxon>Acetobacteraceae</taxon>
    </lineage>
</organism>
<accession>A0ABN8WCI3</accession>
<gene>
    <name evidence="2" type="ORF">R83534S58_LOCUS1131</name>
</gene>
<keyword evidence="1" id="KW-1133">Transmembrane helix</keyword>
<feature type="transmembrane region" description="Helical" evidence="1">
    <location>
        <begin position="53"/>
        <end position="73"/>
    </location>
</feature>
<evidence type="ECO:0000313" key="2">
    <source>
        <dbReference type="EMBL" id="CAI3941128.1"/>
    </source>
</evidence>
<dbReference type="RefSeq" id="WP_282023738.1">
    <property type="nucleotide sequence ID" value="NZ_CAMXCH010000002.1"/>
</dbReference>
<sequence>MYDIAIARAIHILSIVIWIGGVCMVTTILLPSFQRYFPIKDRLDIFHKVEERFAWQARLVVLLAGLSGFYMVWRMAAWGRFEHVSFWWMHAMLFVWLIFMLMLFVLEPFFLEKKFKKISNENPEKAYKLVQRLHWVLLIFSCVTIIGAVIGSHGFNILS</sequence>
<keyword evidence="3" id="KW-1185">Reference proteome</keyword>
<comment type="caution">
    <text evidence="2">The sequence shown here is derived from an EMBL/GenBank/DDBJ whole genome shotgun (WGS) entry which is preliminary data.</text>
</comment>
<dbReference type="Proteomes" id="UP001154272">
    <property type="component" value="Unassembled WGS sequence"/>
</dbReference>
<evidence type="ECO:0000256" key="1">
    <source>
        <dbReference type="SAM" id="Phobius"/>
    </source>
</evidence>
<proteinExistence type="predicted"/>